<proteinExistence type="predicted"/>
<evidence type="ECO:0000313" key="1">
    <source>
        <dbReference type="EMBL" id="ATX71067.1"/>
    </source>
</evidence>
<keyword evidence="2" id="KW-1185">Reference proteome</keyword>
<dbReference type="Proteomes" id="UP000231179">
    <property type="component" value="Chromosome"/>
</dbReference>
<gene>
    <name evidence="1" type="ORF">SCLAR_v1c07500</name>
</gene>
<dbReference type="RefSeq" id="WP_100254606.1">
    <property type="nucleotide sequence ID" value="NZ_CP015819.1"/>
</dbReference>
<sequence length="100" mass="11931">MRYYSDKLFKFKLDTETKITSYENKAELAVFDAQTIVDFWEKRMVNKDKLATRSAEILKKAEIKKAKFEQQKAEYQTKRDAKYLILEEKIKAKPQKTKEA</sequence>
<protein>
    <submittedName>
        <fullName evidence="1">Uncharacterized protein</fullName>
    </submittedName>
</protein>
<accession>A0A2K8KHB1</accession>
<dbReference type="EMBL" id="CP024870">
    <property type="protein sequence ID" value="ATX71067.1"/>
    <property type="molecule type" value="Genomic_DNA"/>
</dbReference>
<organism evidence="1 2">
    <name type="scientific">Spiroplasma clarkii</name>
    <dbReference type="NCBI Taxonomy" id="2139"/>
    <lineage>
        <taxon>Bacteria</taxon>
        <taxon>Bacillati</taxon>
        <taxon>Mycoplasmatota</taxon>
        <taxon>Mollicutes</taxon>
        <taxon>Entomoplasmatales</taxon>
        <taxon>Spiroplasmataceae</taxon>
        <taxon>Spiroplasma</taxon>
    </lineage>
</organism>
<evidence type="ECO:0000313" key="2">
    <source>
        <dbReference type="Proteomes" id="UP000231179"/>
    </source>
</evidence>
<dbReference type="AlphaFoldDB" id="A0A2K8KHB1"/>
<reference evidence="1 2" key="1">
    <citation type="submission" date="2017-11" db="EMBL/GenBank/DDBJ databases">
        <title>Complete genome sequence of Spiroplasma clarkii CN-5 (DSM 19994).</title>
        <authorList>
            <person name="Tsai Y.-M."/>
            <person name="Chang A."/>
            <person name="Lo W.-S."/>
            <person name="Kuo C.-H."/>
        </authorList>
    </citation>
    <scope>NUCLEOTIDE SEQUENCE [LARGE SCALE GENOMIC DNA]</scope>
    <source>
        <strain evidence="1 2">CN-5</strain>
    </source>
</reference>
<name>A0A2K8KHB1_9MOLU</name>